<gene>
    <name evidence="2" type="ORF">GMBLW1_11260</name>
</gene>
<organism evidence="2">
    <name type="scientific">Tuwongella immobilis</name>
    <dbReference type="NCBI Taxonomy" id="692036"/>
    <lineage>
        <taxon>Bacteria</taxon>
        <taxon>Pseudomonadati</taxon>
        <taxon>Planctomycetota</taxon>
        <taxon>Planctomycetia</taxon>
        <taxon>Gemmatales</taxon>
        <taxon>Gemmataceae</taxon>
        <taxon>Tuwongella</taxon>
    </lineage>
</organism>
<feature type="domain" description="DUF1854" evidence="1">
    <location>
        <begin position="24"/>
        <end position="153"/>
    </location>
</feature>
<keyword evidence="3" id="KW-1185">Reference proteome</keyword>
<reference evidence="2" key="1">
    <citation type="submission" date="2019-04" db="EMBL/GenBank/DDBJ databases">
        <authorList>
            <consortium name="Science for Life Laboratories"/>
        </authorList>
    </citation>
    <scope>NUCLEOTIDE SEQUENCE</scope>
    <source>
        <strain evidence="2">MBLW1</strain>
    </source>
</reference>
<accession>A0A6C2YN76</accession>
<name>A0A6C2YN76_9BACT</name>
<protein>
    <recommendedName>
        <fullName evidence="1">DUF1854 domain-containing protein</fullName>
    </recommendedName>
</protein>
<dbReference type="Proteomes" id="UP000464378">
    <property type="component" value="Chromosome"/>
</dbReference>
<sequence length="154" mass="17616">MAEMRMLTDERGKLILILPDGTEHRGVHVIRAFPITAPREGIAIVSNDGREVAWIANLDQVDAAFRESLEAVFRGREFMPIISKIERINGTTEPTTWEVITDRGWTKFTLNNEDDVHAFDGNGAMILDAHGIRYRILDIRQLDGKSRRLLERYL</sequence>
<evidence type="ECO:0000259" key="1">
    <source>
        <dbReference type="Pfam" id="PF08909"/>
    </source>
</evidence>
<dbReference type="InterPro" id="IPR015005">
    <property type="entry name" value="DUF1854"/>
</dbReference>
<proteinExistence type="predicted"/>
<dbReference type="KEGG" id="tim:GMBLW1_11260"/>
<dbReference type="Pfam" id="PF08909">
    <property type="entry name" value="DUF1854"/>
    <property type="match status" value="1"/>
</dbReference>
<dbReference type="EMBL" id="LR586016">
    <property type="protein sequence ID" value="VIP02834.1"/>
    <property type="molecule type" value="Genomic_DNA"/>
</dbReference>
<dbReference type="EMBL" id="LR593887">
    <property type="protein sequence ID" value="VTS02590.1"/>
    <property type="molecule type" value="Genomic_DNA"/>
</dbReference>
<evidence type="ECO:0000313" key="3">
    <source>
        <dbReference type="Proteomes" id="UP000464378"/>
    </source>
</evidence>
<dbReference type="RefSeq" id="WP_162657968.1">
    <property type="nucleotide sequence ID" value="NZ_LR593887.1"/>
</dbReference>
<dbReference type="AlphaFoldDB" id="A0A6C2YN76"/>
<dbReference type="InParanoid" id="A0A6C2YN76"/>
<evidence type="ECO:0000313" key="2">
    <source>
        <dbReference type="EMBL" id="VIP02834.1"/>
    </source>
</evidence>